<evidence type="ECO:0000313" key="4">
    <source>
        <dbReference type="Proteomes" id="UP000294545"/>
    </source>
</evidence>
<gene>
    <name evidence="3" type="ORF">EDC19_1033</name>
</gene>
<dbReference type="GO" id="GO:0000166">
    <property type="term" value="F:nucleotide binding"/>
    <property type="evidence" value="ECO:0007669"/>
    <property type="project" value="InterPro"/>
</dbReference>
<dbReference type="Pfam" id="PF22725">
    <property type="entry name" value="GFO_IDH_MocA_C3"/>
    <property type="match status" value="1"/>
</dbReference>
<feature type="domain" description="GFO/IDH/MocA-like oxidoreductase" evidence="2">
    <location>
        <begin position="134"/>
        <end position="256"/>
    </location>
</feature>
<protein>
    <submittedName>
        <fullName evidence="3">Putative dehydrogenase</fullName>
    </submittedName>
</protein>
<name>A0A4V2Q1R6_9FIRM</name>
<feature type="domain" description="Gfo/Idh/MocA-like oxidoreductase N-terminal" evidence="1">
    <location>
        <begin position="4"/>
        <end position="122"/>
    </location>
</feature>
<dbReference type="Gene3D" id="3.40.50.720">
    <property type="entry name" value="NAD(P)-binding Rossmann-like Domain"/>
    <property type="match status" value="1"/>
</dbReference>
<accession>A0A4V2Q1R6</accession>
<dbReference type="EMBL" id="SMGQ01000011">
    <property type="protein sequence ID" value="TCK98601.1"/>
    <property type="molecule type" value="Genomic_DNA"/>
</dbReference>
<dbReference type="InterPro" id="IPR036291">
    <property type="entry name" value="NAD(P)-bd_dom_sf"/>
</dbReference>
<evidence type="ECO:0000259" key="2">
    <source>
        <dbReference type="Pfam" id="PF22725"/>
    </source>
</evidence>
<dbReference type="RefSeq" id="WP_132281490.1">
    <property type="nucleotide sequence ID" value="NZ_SMGQ01000011.1"/>
</dbReference>
<evidence type="ECO:0000259" key="1">
    <source>
        <dbReference type="Pfam" id="PF01408"/>
    </source>
</evidence>
<proteinExistence type="predicted"/>
<dbReference type="InterPro" id="IPR055170">
    <property type="entry name" value="GFO_IDH_MocA-like_dom"/>
</dbReference>
<keyword evidence="4" id="KW-1185">Reference proteome</keyword>
<dbReference type="InterPro" id="IPR052515">
    <property type="entry name" value="Gfo/Idh/MocA_Oxidoreductase"/>
</dbReference>
<dbReference type="SUPFAM" id="SSF51735">
    <property type="entry name" value="NAD(P)-binding Rossmann-fold domains"/>
    <property type="match status" value="1"/>
</dbReference>
<organism evidence="3 4">
    <name type="scientific">Natranaerovirga hydrolytica</name>
    <dbReference type="NCBI Taxonomy" id="680378"/>
    <lineage>
        <taxon>Bacteria</taxon>
        <taxon>Bacillati</taxon>
        <taxon>Bacillota</taxon>
        <taxon>Clostridia</taxon>
        <taxon>Lachnospirales</taxon>
        <taxon>Natranaerovirgaceae</taxon>
        <taxon>Natranaerovirga</taxon>
    </lineage>
</organism>
<dbReference type="SUPFAM" id="SSF55347">
    <property type="entry name" value="Glyceraldehyde-3-phosphate dehydrogenase-like, C-terminal domain"/>
    <property type="match status" value="1"/>
</dbReference>
<dbReference type="Proteomes" id="UP000294545">
    <property type="component" value="Unassembled WGS sequence"/>
</dbReference>
<comment type="caution">
    <text evidence="3">The sequence shown here is derived from an EMBL/GenBank/DDBJ whole genome shotgun (WGS) entry which is preliminary data.</text>
</comment>
<dbReference type="PANTHER" id="PTHR43249">
    <property type="entry name" value="UDP-N-ACETYL-2-AMINO-2-DEOXY-D-GLUCURONATE OXIDASE"/>
    <property type="match status" value="1"/>
</dbReference>
<dbReference type="Gene3D" id="3.30.360.10">
    <property type="entry name" value="Dihydrodipicolinate Reductase, domain 2"/>
    <property type="match status" value="1"/>
</dbReference>
<dbReference type="Pfam" id="PF01408">
    <property type="entry name" value="GFO_IDH_MocA"/>
    <property type="match status" value="1"/>
</dbReference>
<sequence>MRDIKIGLIGLGIIGQSYCQHLNENKIKNAKIAAVTCRSEEKANWVKEHLSGVTIYETGEALIQSNAIDAVIISTPHQSHPYFAKLAFAKNLHVLIEKPSGTDIVEVFQMNELAKKTQKKFGIMFDKRLEPIYIELKKILEKQLIGKINRLNWTIGMYRSQGYYDSNEWRGTIKGEGGGVLLNQAQHQLDIMQWLFGMPEKVMGHCKIGKYHTIEVEDEFTGLMEFEDDLTGVFIASTGEKIESNRLEVVGEKGKIIAENYHIKILTTDKDIEHTVNINETQFEENQMRKVEMIQNWINGIVFEEDSMVKGEEGILALIITQGFYQSFEKKQWIQLKDLFPYQS</sequence>
<dbReference type="AlphaFoldDB" id="A0A4V2Q1R6"/>
<dbReference type="OrthoDB" id="9815825at2"/>
<dbReference type="InterPro" id="IPR000683">
    <property type="entry name" value="Gfo/Idh/MocA-like_OxRdtase_N"/>
</dbReference>
<dbReference type="PANTHER" id="PTHR43249:SF1">
    <property type="entry name" value="D-GLUCOSIDE 3-DEHYDROGENASE"/>
    <property type="match status" value="1"/>
</dbReference>
<evidence type="ECO:0000313" key="3">
    <source>
        <dbReference type="EMBL" id="TCK98601.1"/>
    </source>
</evidence>
<reference evidence="3 4" key="1">
    <citation type="submission" date="2019-03" db="EMBL/GenBank/DDBJ databases">
        <title>Genomic Encyclopedia of Type Strains, Phase IV (KMG-IV): sequencing the most valuable type-strain genomes for metagenomic binning, comparative biology and taxonomic classification.</title>
        <authorList>
            <person name="Goeker M."/>
        </authorList>
    </citation>
    <scope>NUCLEOTIDE SEQUENCE [LARGE SCALE GENOMIC DNA]</scope>
    <source>
        <strain evidence="3 4">DSM 24176</strain>
    </source>
</reference>